<feature type="transmembrane region" description="Helical" evidence="8">
    <location>
        <begin position="272"/>
        <end position="293"/>
    </location>
</feature>
<feature type="domain" description="Cas1p 10 TM acyl transferase" evidence="9">
    <location>
        <begin position="2"/>
        <end position="407"/>
    </location>
</feature>
<proteinExistence type="inferred from homology"/>
<evidence type="ECO:0000256" key="7">
    <source>
        <dbReference type="ARBA" id="ARBA00023180"/>
    </source>
</evidence>
<dbReference type="CTD" id="20251692"/>
<sequence length="426" mass="50998">FGLIMFFFYLCDYKKVFPILHKEYSRDTFLFLMFLLFSVGCFFTLRPTTDTILGRVISSLIFYIKSCRDQTEEWKGWMQVMFVWYHYFAAGEWYNWIRIYIACYVWMTGFGNFSFFWVKKDFSLWRMLKMLFRLNFLVIFVCFVTKNEYILYYICAMHTYWFFSVYLFMRVLSSWNQDRIKMAVKFGAYIVCNALMFEIPGAVSTVFRPLWFIFQYHDGKHDIMHEWEFRLGLDHWACLVGMLCAYNYPHFEAFMKWIEDNSTTAQEMYRKMAIRLGMVAAAILSLIVWYFTILTKDKYSYNAIHPYTSFIPILSYIVLRNSFPILRKYHVHLFAWLGKITLETYLCQLHIYLQSNAKDLLLFIPESRLLNFSLSTIIYLIASYFLFLITNNFSSFLIPKDVKLVLRYAAIGVAIFGSSVSFAIIL</sequence>
<evidence type="ECO:0000256" key="6">
    <source>
        <dbReference type="ARBA" id="ARBA00023136"/>
    </source>
</evidence>
<dbReference type="GO" id="GO:0005975">
    <property type="term" value="P:carbohydrate metabolic process"/>
    <property type="evidence" value="ECO:0007669"/>
    <property type="project" value="UniProtKB-ARBA"/>
</dbReference>
<feature type="transmembrane region" description="Helical" evidence="8">
    <location>
        <begin position="299"/>
        <end position="319"/>
    </location>
</feature>
<feature type="non-terminal residue" evidence="10">
    <location>
        <position position="426"/>
    </location>
</feature>
<feature type="transmembrane region" description="Helical" evidence="8">
    <location>
        <begin position="190"/>
        <end position="213"/>
    </location>
</feature>
<keyword evidence="5 8" id="KW-1133">Transmembrane helix</keyword>
<dbReference type="Proteomes" id="UP000030746">
    <property type="component" value="Unassembled WGS sequence"/>
</dbReference>
<keyword evidence="7" id="KW-0325">Glycoprotein</keyword>
<feature type="non-terminal residue" evidence="10">
    <location>
        <position position="1"/>
    </location>
</feature>
<dbReference type="AlphaFoldDB" id="V3Z5Q3"/>
<reference evidence="10 11" key="1">
    <citation type="journal article" date="2013" name="Nature">
        <title>Insights into bilaterian evolution from three spiralian genomes.</title>
        <authorList>
            <person name="Simakov O."/>
            <person name="Marletaz F."/>
            <person name="Cho S.J."/>
            <person name="Edsinger-Gonzales E."/>
            <person name="Havlak P."/>
            <person name="Hellsten U."/>
            <person name="Kuo D.H."/>
            <person name="Larsson T."/>
            <person name="Lv J."/>
            <person name="Arendt D."/>
            <person name="Savage R."/>
            <person name="Osoegawa K."/>
            <person name="de Jong P."/>
            <person name="Grimwood J."/>
            <person name="Chapman J.A."/>
            <person name="Shapiro H."/>
            <person name="Aerts A."/>
            <person name="Otillar R.P."/>
            <person name="Terry A.Y."/>
            <person name="Boore J.L."/>
            <person name="Grigoriev I.V."/>
            <person name="Lindberg D.R."/>
            <person name="Seaver E.C."/>
            <person name="Weisblat D.A."/>
            <person name="Putnam N.H."/>
            <person name="Rokhsar D.S."/>
        </authorList>
    </citation>
    <scope>NUCLEOTIDE SEQUENCE [LARGE SCALE GENOMIC DNA]</scope>
</reference>
<name>V3Z5Q3_LOTGI</name>
<evidence type="ECO:0000313" key="10">
    <source>
        <dbReference type="EMBL" id="ESO86103.1"/>
    </source>
</evidence>
<dbReference type="PANTHER" id="PTHR13533:SF45">
    <property type="entry name" value="CAS1P 10 TM ACYL TRANSFERASE DOMAIN-CONTAINING PROTEIN"/>
    <property type="match status" value="1"/>
</dbReference>
<dbReference type="InterPro" id="IPR012419">
    <property type="entry name" value="Cas1_AcylTrans_dom"/>
</dbReference>
<organism evidence="10 11">
    <name type="scientific">Lottia gigantea</name>
    <name type="common">Giant owl limpet</name>
    <dbReference type="NCBI Taxonomy" id="225164"/>
    <lineage>
        <taxon>Eukaryota</taxon>
        <taxon>Metazoa</taxon>
        <taxon>Spiralia</taxon>
        <taxon>Lophotrochozoa</taxon>
        <taxon>Mollusca</taxon>
        <taxon>Gastropoda</taxon>
        <taxon>Patellogastropoda</taxon>
        <taxon>Lottioidea</taxon>
        <taxon>Lottiidae</taxon>
        <taxon>Lottia</taxon>
    </lineage>
</organism>
<dbReference type="GO" id="GO:0005794">
    <property type="term" value="C:Golgi apparatus"/>
    <property type="evidence" value="ECO:0007669"/>
    <property type="project" value="UniProtKB-ARBA"/>
</dbReference>
<feature type="transmembrane region" description="Helical" evidence="8">
    <location>
        <begin position="130"/>
        <end position="145"/>
    </location>
</feature>
<dbReference type="PANTHER" id="PTHR13533">
    <property type="entry name" value="N-ACETYLNEURAMINATE 9-O-ACETYLTRANSFERASE"/>
    <property type="match status" value="1"/>
</dbReference>
<keyword evidence="3" id="KW-0808">Transferase</keyword>
<dbReference type="KEGG" id="lgi:LOTGIDRAFT_63982"/>
<evidence type="ECO:0000256" key="5">
    <source>
        <dbReference type="ARBA" id="ARBA00022989"/>
    </source>
</evidence>
<comment type="similarity">
    <text evidence="2">Belongs to the PC-esterase family. CASD1 subfamily.</text>
</comment>
<dbReference type="GO" id="GO:0016020">
    <property type="term" value="C:membrane"/>
    <property type="evidence" value="ECO:0007669"/>
    <property type="project" value="UniProtKB-SubCell"/>
</dbReference>
<keyword evidence="6 8" id="KW-0472">Membrane</keyword>
<keyword evidence="4 8" id="KW-0812">Transmembrane</keyword>
<gene>
    <name evidence="10" type="ORF">LOTGIDRAFT_63982</name>
</gene>
<comment type="subcellular location">
    <subcellularLocation>
        <location evidence="1">Membrane</location>
        <topology evidence="1">Multi-pass membrane protein</topology>
    </subcellularLocation>
</comment>
<dbReference type="GeneID" id="20251692"/>
<dbReference type="OrthoDB" id="1932925at2759"/>
<feature type="transmembrane region" description="Helical" evidence="8">
    <location>
        <begin position="372"/>
        <end position="393"/>
    </location>
</feature>
<dbReference type="Pfam" id="PF07779">
    <property type="entry name" value="Cas1_AcylT"/>
    <property type="match status" value="1"/>
</dbReference>
<evidence type="ECO:0000256" key="8">
    <source>
        <dbReference type="SAM" id="Phobius"/>
    </source>
</evidence>
<keyword evidence="11" id="KW-1185">Reference proteome</keyword>
<feature type="transmembrane region" description="Helical" evidence="8">
    <location>
        <begin position="405"/>
        <end position="425"/>
    </location>
</feature>
<evidence type="ECO:0000259" key="9">
    <source>
        <dbReference type="Pfam" id="PF07779"/>
    </source>
</evidence>
<dbReference type="RefSeq" id="XP_009063206.1">
    <property type="nucleotide sequence ID" value="XM_009064958.1"/>
</dbReference>
<dbReference type="OMA" id="QSLLHEW"/>
<accession>V3Z5Q3</accession>
<evidence type="ECO:0000313" key="11">
    <source>
        <dbReference type="Proteomes" id="UP000030746"/>
    </source>
</evidence>
<dbReference type="EMBL" id="KB203188">
    <property type="protein sequence ID" value="ESO86103.1"/>
    <property type="molecule type" value="Genomic_DNA"/>
</dbReference>
<protein>
    <recommendedName>
        <fullName evidence="9">Cas1p 10 TM acyl transferase domain-containing protein</fullName>
    </recommendedName>
</protein>
<dbReference type="HOGENOM" id="CLU_020608_1_0_1"/>
<evidence type="ECO:0000256" key="2">
    <source>
        <dbReference type="ARBA" id="ARBA00010666"/>
    </source>
</evidence>
<feature type="transmembrane region" description="Helical" evidence="8">
    <location>
        <begin position="28"/>
        <end position="45"/>
    </location>
</feature>
<evidence type="ECO:0000256" key="4">
    <source>
        <dbReference type="ARBA" id="ARBA00022692"/>
    </source>
</evidence>
<feature type="transmembrane region" description="Helical" evidence="8">
    <location>
        <begin position="97"/>
        <end position="118"/>
    </location>
</feature>
<feature type="transmembrane region" description="Helical" evidence="8">
    <location>
        <begin position="331"/>
        <end position="352"/>
    </location>
</feature>
<dbReference type="GO" id="GO:0016740">
    <property type="term" value="F:transferase activity"/>
    <property type="evidence" value="ECO:0007669"/>
    <property type="project" value="UniProtKB-KW"/>
</dbReference>
<evidence type="ECO:0000256" key="1">
    <source>
        <dbReference type="ARBA" id="ARBA00004141"/>
    </source>
</evidence>
<evidence type="ECO:0000256" key="3">
    <source>
        <dbReference type="ARBA" id="ARBA00022679"/>
    </source>
</evidence>
<feature type="transmembrane region" description="Helical" evidence="8">
    <location>
        <begin position="151"/>
        <end position="169"/>
    </location>
</feature>